<accession>A0A4Y7RKI6</accession>
<dbReference type="InterPro" id="IPR012106">
    <property type="entry name" value="Phage_Mu_Gp1"/>
</dbReference>
<dbReference type="EMBL" id="QFFZ01000052">
    <property type="protein sequence ID" value="TEB09311.1"/>
    <property type="molecule type" value="Genomic_DNA"/>
</dbReference>
<keyword evidence="3" id="KW-1185">Reference proteome</keyword>
<reference evidence="2 3" key="1">
    <citation type="journal article" date="2018" name="Environ. Microbiol.">
        <title>Novel energy conservation strategies and behaviour of Pelotomaculum schinkii driving syntrophic propionate catabolism.</title>
        <authorList>
            <person name="Hidalgo-Ahumada C.A.P."/>
            <person name="Nobu M.K."/>
            <person name="Narihiro T."/>
            <person name="Tamaki H."/>
            <person name="Liu W.T."/>
            <person name="Kamagata Y."/>
            <person name="Stams A.J.M."/>
            <person name="Imachi H."/>
            <person name="Sousa D.Z."/>
        </authorList>
    </citation>
    <scope>NUCLEOTIDE SEQUENCE [LARGE SCALE GENOMIC DNA]</scope>
    <source>
        <strain evidence="2 3">MGP</strain>
    </source>
</reference>
<gene>
    <name evidence="2" type="ORF">Pmgp_03243</name>
</gene>
<dbReference type="Pfam" id="PF10123">
    <property type="entry name" value="Mu-like_Pro"/>
    <property type="match status" value="1"/>
</dbReference>
<dbReference type="Proteomes" id="UP000297597">
    <property type="component" value="Unassembled WGS sequence"/>
</dbReference>
<organism evidence="2 3">
    <name type="scientific">Pelotomaculum propionicicum</name>
    <dbReference type="NCBI Taxonomy" id="258475"/>
    <lineage>
        <taxon>Bacteria</taxon>
        <taxon>Bacillati</taxon>
        <taxon>Bacillota</taxon>
        <taxon>Clostridia</taxon>
        <taxon>Eubacteriales</taxon>
        <taxon>Desulfotomaculaceae</taxon>
        <taxon>Pelotomaculum</taxon>
    </lineage>
</organism>
<dbReference type="AlphaFoldDB" id="A0A4Y7RKI6"/>
<name>A0A4Y7RKI6_9FIRM</name>
<proteinExistence type="predicted"/>
<comment type="caution">
    <text evidence="2">The sequence shown here is derived from an EMBL/GenBank/DDBJ whole genome shotgun (WGS) entry which is preliminary data.</text>
</comment>
<evidence type="ECO:0000256" key="1">
    <source>
        <dbReference type="SAM" id="Coils"/>
    </source>
</evidence>
<protein>
    <submittedName>
        <fullName evidence="2">Uncharacterized protein</fullName>
    </submittedName>
</protein>
<feature type="coiled-coil region" evidence="1">
    <location>
        <begin position="213"/>
        <end position="240"/>
    </location>
</feature>
<sequence>MEQCGAAAERLEIGRLGGIQMSGKLKIPFFKLGSWRHPVYGVIEGTQNKFDSIIGNFRRDVLGRPPYVRLGHTKDGTVTFGDAPAEAWVHDIIQEGDTLFALAHPTNDEVVDAVKSKRYRFASPEYQDHYINKETGSDVGPTLIAIGLTNEPFLTRLPDTVALADPPGTIYLDYEEVKKSMGDEFIKKLSEAFTKFFEGLKPAPVAGGLTDEERKKLAEIDTLKVQLADAQRELSETKTKLGVTEMTAWENQIDARLKDLVGKGIPPVMCDAARTILLANPAAGTTMIKLADNKEISLAEQVFSILEALPEEHRIKLAQVGSQESTKPGSPEEIKKMADADVIAMGGKITADGKYIL</sequence>
<evidence type="ECO:0000313" key="2">
    <source>
        <dbReference type="EMBL" id="TEB09311.1"/>
    </source>
</evidence>
<evidence type="ECO:0000313" key="3">
    <source>
        <dbReference type="Proteomes" id="UP000297597"/>
    </source>
</evidence>
<keyword evidence="1" id="KW-0175">Coiled coil</keyword>